<evidence type="ECO:0000313" key="2">
    <source>
        <dbReference type="EMBL" id="SOB53537.1"/>
    </source>
</evidence>
<proteinExistence type="predicted"/>
<dbReference type="EMBL" id="OBKZ01000031">
    <property type="protein sequence ID" value="SOB53537.1"/>
    <property type="molecule type" value="Genomic_DNA"/>
</dbReference>
<evidence type="ECO:0000256" key="1">
    <source>
        <dbReference type="SAM" id="MobiDB-lite"/>
    </source>
</evidence>
<name>A0AAX2HB17_9PSED</name>
<feature type="compositionally biased region" description="Basic and acidic residues" evidence="1">
    <location>
        <begin position="22"/>
        <end position="35"/>
    </location>
</feature>
<dbReference type="Proteomes" id="UP000219564">
    <property type="component" value="Unassembled WGS sequence"/>
</dbReference>
<reference evidence="2 3" key="1">
    <citation type="submission" date="2017-08" db="EMBL/GenBank/DDBJ databases">
        <authorList>
            <person name="Chaillou S."/>
        </authorList>
    </citation>
    <scope>NUCLEOTIDE SEQUENCE [LARGE SCALE GENOMIC DNA]</scope>
    <source>
        <strain evidence="2 3">MFPA15A1205</strain>
    </source>
</reference>
<sequence length="62" mass="6915">MDTVVIEDGKAQTFEVTSPTADKTKQLRKETKNRAEGGAFIRNRETREIVPVSGISEIVRIP</sequence>
<dbReference type="AlphaFoldDB" id="A0AAX2HB17"/>
<evidence type="ECO:0000313" key="3">
    <source>
        <dbReference type="Proteomes" id="UP000219564"/>
    </source>
</evidence>
<feature type="region of interest" description="Disordered" evidence="1">
    <location>
        <begin position="19"/>
        <end position="38"/>
    </location>
</feature>
<comment type="caution">
    <text evidence="2">The sequence shown here is derived from an EMBL/GenBank/DDBJ whole genome shotgun (WGS) entry which is preliminary data.</text>
</comment>
<gene>
    <name evidence="2" type="ORF">PLUA15_370007</name>
</gene>
<protein>
    <submittedName>
        <fullName evidence="2">Uncharacterized protein</fullName>
    </submittedName>
</protein>
<accession>A0AAX2HB17</accession>
<organism evidence="2 3">
    <name type="scientific">Pseudomonas lundensis</name>
    <dbReference type="NCBI Taxonomy" id="86185"/>
    <lineage>
        <taxon>Bacteria</taxon>
        <taxon>Pseudomonadati</taxon>
        <taxon>Pseudomonadota</taxon>
        <taxon>Gammaproteobacteria</taxon>
        <taxon>Pseudomonadales</taxon>
        <taxon>Pseudomonadaceae</taxon>
        <taxon>Pseudomonas</taxon>
    </lineage>
</organism>